<evidence type="ECO:0000313" key="4">
    <source>
        <dbReference type="EMBL" id="KAF3321534.1"/>
    </source>
</evidence>
<feature type="coiled-coil region" evidence="1">
    <location>
        <begin position="242"/>
        <end position="269"/>
    </location>
</feature>
<accession>A0A833QFE3</accession>
<feature type="domain" description="Peptidase A1" evidence="2">
    <location>
        <begin position="59"/>
        <end position="135"/>
    </location>
</feature>
<dbReference type="PANTHER" id="PTHR39267">
    <property type="entry name" value="SURVIVAL MOTOR NEURON-LIKE PROTEIN 1"/>
    <property type="match status" value="1"/>
</dbReference>
<organism evidence="4 5">
    <name type="scientific">Carex littledalei</name>
    <dbReference type="NCBI Taxonomy" id="544730"/>
    <lineage>
        <taxon>Eukaryota</taxon>
        <taxon>Viridiplantae</taxon>
        <taxon>Streptophyta</taxon>
        <taxon>Embryophyta</taxon>
        <taxon>Tracheophyta</taxon>
        <taxon>Spermatophyta</taxon>
        <taxon>Magnoliopsida</taxon>
        <taxon>Liliopsida</taxon>
        <taxon>Poales</taxon>
        <taxon>Cyperaceae</taxon>
        <taxon>Cyperoideae</taxon>
        <taxon>Cariceae</taxon>
        <taxon>Carex</taxon>
        <taxon>Carex subgen. Euthyceras</taxon>
    </lineage>
</organism>
<keyword evidence="5" id="KW-1185">Reference proteome</keyword>
<dbReference type="EMBL" id="SWLB01000026">
    <property type="protein sequence ID" value="KAF3321534.1"/>
    <property type="molecule type" value="Genomic_DNA"/>
</dbReference>
<gene>
    <name evidence="4" type="ORF">FCM35_KLT13750</name>
</gene>
<dbReference type="PANTHER" id="PTHR39267:SF1">
    <property type="entry name" value="SURVIVAL MOTOR NEURON PROTEIN"/>
    <property type="match status" value="1"/>
</dbReference>
<dbReference type="Pfam" id="PF00026">
    <property type="entry name" value="Asp"/>
    <property type="match status" value="1"/>
</dbReference>
<dbReference type="AlphaFoldDB" id="A0A833QFE3"/>
<evidence type="ECO:0000259" key="2">
    <source>
        <dbReference type="Pfam" id="PF00026"/>
    </source>
</evidence>
<name>A0A833QFE3_9POAL</name>
<dbReference type="SUPFAM" id="SSF50630">
    <property type="entry name" value="Acid proteases"/>
    <property type="match status" value="1"/>
</dbReference>
<evidence type="ECO:0000259" key="3">
    <source>
        <dbReference type="Pfam" id="PF20636"/>
    </source>
</evidence>
<dbReference type="InterPro" id="IPR021109">
    <property type="entry name" value="Peptidase_aspartic_dom_sf"/>
</dbReference>
<reference evidence="4" key="1">
    <citation type="submission" date="2020-01" db="EMBL/GenBank/DDBJ databases">
        <title>Genome sequence of Kobresia littledalei, the first chromosome-level genome in the family Cyperaceae.</title>
        <authorList>
            <person name="Qu G."/>
        </authorList>
    </citation>
    <scope>NUCLEOTIDE SEQUENCE</scope>
    <source>
        <strain evidence="4">C.B.Clarke</strain>
        <tissue evidence="4">Leaf</tissue>
    </source>
</reference>
<feature type="domain" description="Survival Motor Neuron Gemin2-binding" evidence="3">
    <location>
        <begin position="163"/>
        <end position="190"/>
    </location>
</feature>
<dbReference type="InterPro" id="IPR040424">
    <property type="entry name" value="Smn1"/>
</dbReference>
<protein>
    <submittedName>
        <fullName evidence="4">Aspartic proteinase oryzasin-1</fullName>
    </submittedName>
</protein>
<dbReference type="Gene3D" id="2.60.40.1960">
    <property type="match status" value="1"/>
</dbReference>
<dbReference type="InterPro" id="IPR033121">
    <property type="entry name" value="PEPTIDASE_A1"/>
</dbReference>
<dbReference type="OrthoDB" id="197400at2759"/>
<dbReference type="Proteomes" id="UP000623129">
    <property type="component" value="Unassembled WGS sequence"/>
</dbReference>
<dbReference type="CDD" id="cd22851">
    <property type="entry name" value="SMN_N"/>
    <property type="match status" value="1"/>
</dbReference>
<sequence>MRSIKIIYHSCITGTEVYLIRNDYTQPQEQVTAVELAVVARRKADPQVEHGRTRSGQGPVFSFWFNRNKDEGKGGEIVSGGNNPNHYNGKHTYVPVTQKDYWQVHLGIKVGFFSPGCPAIADYGTSFTADPTHFAVNPFPPRRAAVKRVTKSRVQLGRTTREMGKGNELWDDSALVDAFDRAVASFKEAHFQAGVSVEDEKKTTHGAEDKDESTKCKISDEGTYQDDKAASKEEIQDAEPIKGNVENSYDELLKQYYELEEKRQSILQQLYAHPSYYDQTGQPDVCHATPEHAVQDPQYLNPLCAGYCLPVPVLPMTGGNGCGPYNSCFTSCQICDKCPENYAGCTIAAPCLPDLTKQSCGMDLKKGMMVAESAMRANTSGKESETVATSDADLVPVLNAWYSAGFHTGRYLLEKSQQNNS</sequence>
<dbReference type="Pfam" id="PF20636">
    <property type="entry name" value="SMN_G2-BD"/>
    <property type="match status" value="1"/>
</dbReference>
<comment type="caution">
    <text evidence="4">The sequence shown here is derived from an EMBL/GenBank/DDBJ whole genome shotgun (WGS) entry which is preliminary data.</text>
</comment>
<evidence type="ECO:0000256" key="1">
    <source>
        <dbReference type="SAM" id="Coils"/>
    </source>
</evidence>
<evidence type="ECO:0000313" key="5">
    <source>
        <dbReference type="Proteomes" id="UP000623129"/>
    </source>
</evidence>
<proteinExistence type="predicted"/>
<keyword evidence="1" id="KW-0175">Coiled coil</keyword>
<dbReference type="InterPro" id="IPR049481">
    <property type="entry name" value="SMN_G2-BD"/>
</dbReference>